<comment type="caution">
    <text evidence="1">The sequence shown here is derived from an EMBL/GenBank/DDBJ whole genome shotgun (WGS) entry which is preliminary data.</text>
</comment>
<protein>
    <recommendedName>
        <fullName evidence="3">Tocopherol cyclase</fullName>
    </recommendedName>
</protein>
<evidence type="ECO:0000313" key="1">
    <source>
        <dbReference type="EMBL" id="KAK9792704.1"/>
    </source>
</evidence>
<proteinExistence type="predicted"/>
<sequence length="420" mass="45880">MKFRTSSDVSAVGPVPHSAYHFDGRRGRFFEGWYFKVKLDKPGHSFALIYSIEDPNGDTPLSGTGAQIMGPDDSYLLQYAKGSKDFWADGDQLALGATFKRHPESSAGARWDKIIGKEQFDAQIEQGYQASLTWHQGSLVRAEEGAGGTLPSTVTSASWAFSVEPVLGWGDQNQKQKATAGWLAALPVFEPHWQVMMAKGLATGHITWGGQRHDFVDAPAYSEKNWGGGFPSKWFWIQCEDFQGAPRVALTAVGAKRSILGLSAVVEDVGMIGLHWNDRFLELVPWTGSVQWEVEPWGRWRIWARNEGFEALVEATCDSPGTPLRAPTPANGLQPACRDSFFGKVRVRLWNIKGYGTTADPPLLDVTGEGAAVEVGGGPWDATWKAQAQMRQPLKSLVGLPVDVEGLASLMPGPLRPKGL</sequence>
<keyword evidence="2" id="KW-1185">Reference proteome</keyword>
<organism evidence="1 2">
    <name type="scientific">Symbiochloris irregularis</name>
    <dbReference type="NCBI Taxonomy" id="706552"/>
    <lineage>
        <taxon>Eukaryota</taxon>
        <taxon>Viridiplantae</taxon>
        <taxon>Chlorophyta</taxon>
        <taxon>core chlorophytes</taxon>
        <taxon>Trebouxiophyceae</taxon>
        <taxon>Trebouxiales</taxon>
        <taxon>Trebouxiaceae</taxon>
        <taxon>Symbiochloris</taxon>
    </lineage>
</organism>
<evidence type="ECO:0000313" key="2">
    <source>
        <dbReference type="Proteomes" id="UP001465755"/>
    </source>
</evidence>
<evidence type="ECO:0008006" key="3">
    <source>
        <dbReference type="Google" id="ProtNLM"/>
    </source>
</evidence>
<dbReference type="AlphaFoldDB" id="A0AAW1NSA2"/>
<dbReference type="InterPro" id="IPR025893">
    <property type="entry name" value="Tocopherol_cyclase"/>
</dbReference>
<reference evidence="1 2" key="1">
    <citation type="journal article" date="2024" name="Nat. Commun.">
        <title>Phylogenomics reveals the evolutionary origins of lichenization in chlorophyte algae.</title>
        <authorList>
            <person name="Puginier C."/>
            <person name="Libourel C."/>
            <person name="Otte J."/>
            <person name="Skaloud P."/>
            <person name="Haon M."/>
            <person name="Grisel S."/>
            <person name="Petersen M."/>
            <person name="Berrin J.G."/>
            <person name="Delaux P.M."/>
            <person name="Dal Grande F."/>
            <person name="Keller J."/>
        </authorList>
    </citation>
    <scope>NUCLEOTIDE SEQUENCE [LARGE SCALE GENOMIC DNA]</scope>
    <source>
        <strain evidence="1 2">SAG 2036</strain>
    </source>
</reference>
<name>A0AAW1NSA2_9CHLO</name>
<dbReference type="Proteomes" id="UP001465755">
    <property type="component" value="Unassembled WGS sequence"/>
</dbReference>
<dbReference type="PANTHER" id="PTHR35309:SF4">
    <property type="entry name" value="TOCOPHEROL CYCLASE"/>
    <property type="match status" value="1"/>
</dbReference>
<dbReference type="GO" id="GO:0009976">
    <property type="term" value="F:tocopherol cyclase activity"/>
    <property type="evidence" value="ECO:0007669"/>
    <property type="project" value="InterPro"/>
</dbReference>
<accession>A0AAW1NSA2</accession>
<dbReference type="Pfam" id="PF14249">
    <property type="entry name" value="Tocopherol_cycl"/>
    <property type="match status" value="1"/>
</dbReference>
<gene>
    <name evidence="1" type="ORF">WJX73_007933</name>
</gene>
<dbReference type="EMBL" id="JALJOQ010000160">
    <property type="protein sequence ID" value="KAK9792704.1"/>
    <property type="molecule type" value="Genomic_DNA"/>
</dbReference>
<dbReference type="PANTHER" id="PTHR35309">
    <property type="match status" value="1"/>
</dbReference>